<accession>A0A0C5FZY1</accession>
<feature type="transmembrane region" description="Helical" evidence="1">
    <location>
        <begin position="176"/>
        <end position="198"/>
    </location>
</feature>
<dbReference type="PATRIC" id="fig|477245.3.peg.2242"/>
<protein>
    <submittedName>
        <fullName evidence="2">Membrane protein</fullName>
    </submittedName>
</protein>
<dbReference type="AlphaFoldDB" id="A0A0C5FZY1"/>
<feature type="transmembrane region" description="Helical" evidence="1">
    <location>
        <begin position="32"/>
        <end position="51"/>
    </location>
</feature>
<dbReference type="KEGG" id="scw:TU94_10505"/>
<keyword evidence="1" id="KW-0812">Transmembrane</keyword>
<dbReference type="EMBL" id="CP010849">
    <property type="protein sequence ID" value="AJP01880.1"/>
    <property type="molecule type" value="Genomic_DNA"/>
</dbReference>
<gene>
    <name evidence="2" type="ORF">TU94_10505</name>
</gene>
<dbReference type="OrthoDB" id="4328840at2"/>
<evidence type="ECO:0000256" key="1">
    <source>
        <dbReference type="SAM" id="Phobius"/>
    </source>
</evidence>
<feature type="transmembrane region" description="Helical" evidence="1">
    <location>
        <begin position="140"/>
        <end position="164"/>
    </location>
</feature>
<feature type="transmembrane region" description="Helical" evidence="1">
    <location>
        <begin position="102"/>
        <end position="120"/>
    </location>
</feature>
<proteinExistence type="predicted"/>
<dbReference type="HOGENOM" id="CLU_042795_2_1_11"/>
<dbReference type="NCBIfam" id="NF042915">
    <property type="entry name" value="MAB_1171c_fam"/>
    <property type="match status" value="1"/>
</dbReference>
<keyword evidence="1" id="KW-1133">Transmembrane helix</keyword>
<dbReference type="InterPro" id="IPR050039">
    <property type="entry name" value="MAB_1171c-like"/>
</dbReference>
<keyword evidence="3" id="KW-1185">Reference proteome</keyword>
<name>A0A0C5FZY1_9ACTN</name>
<dbReference type="RefSeq" id="WP_044381352.1">
    <property type="nucleotide sequence ID" value="NZ_CP010849.1"/>
</dbReference>
<dbReference type="STRING" id="477245.TU94_10505"/>
<sequence>MSSVSNYVSCAVLWLCLVAKAPDLLRHRGDPYLRAICAVLALAGLCFFLGAPPTIGAVNRLSGVPNLAAPLTYAAITAYGAASQVLVVYWRGGPHVHRTARRWIIAYTLVVVGIAVTFALGEAPVERRTDLDTYYATTPFIGQMIVLYLAAHLTAVSVTAVSSLRWARRVRGRLRAGLAVMAIGALCNSGYSVGKLLAVGARWSGHDWAVLDTNMSPAAAGMGALITVVGVLIPLVGPWLTEWRRSWRTYVRLAPLERELDDLLSRRSLRLPRPRLASPTTWLMWRQTSIHNALGYLDACLDRTLYARTREAALRATGDAERAEATAWAAVIASAVWDTARREHLPPPPGGEGLLVERVPDPAALVRIADALATSELVAAARAHGGTTRTGAA</sequence>
<keyword evidence="1" id="KW-0472">Membrane</keyword>
<feature type="transmembrane region" description="Helical" evidence="1">
    <location>
        <begin position="71"/>
        <end position="90"/>
    </location>
</feature>
<organism evidence="2 3">
    <name type="scientific">Streptomyces cyaneogriseus subsp. noncyanogenus</name>
    <dbReference type="NCBI Taxonomy" id="477245"/>
    <lineage>
        <taxon>Bacteria</taxon>
        <taxon>Bacillati</taxon>
        <taxon>Actinomycetota</taxon>
        <taxon>Actinomycetes</taxon>
        <taxon>Kitasatosporales</taxon>
        <taxon>Streptomycetaceae</taxon>
        <taxon>Streptomyces</taxon>
    </lineage>
</organism>
<reference evidence="2 3" key="1">
    <citation type="submission" date="2015-02" db="EMBL/GenBank/DDBJ databases">
        <title>Genome sequence of thermotolerant Streptomyces cyaneogriseus subsp. Noncyanogenus NMWT1, the producer of nematocidal antibiotics nemadectin.</title>
        <authorList>
            <person name="Wang H."/>
            <person name="Li C."/>
            <person name="Xiang W."/>
            <person name="Wang X."/>
        </authorList>
    </citation>
    <scope>NUCLEOTIDE SEQUENCE [LARGE SCALE GENOMIC DNA]</scope>
    <source>
        <strain evidence="2 3">NMWT 1</strain>
    </source>
</reference>
<dbReference type="Proteomes" id="UP000032234">
    <property type="component" value="Chromosome"/>
</dbReference>
<evidence type="ECO:0000313" key="3">
    <source>
        <dbReference type="Proteomes" id="UP000032234"/>
    </source>
</evidence>
<feature type="transmembrane region" description="Helical" evidence="1">
    <location>
        <begin position="218"/>
        <end position="240"/>
    </location>
</feature>
<evidence type="ECO:0000313" key="2">
    <source>
        <dbReference type="EMBL" id="AJP01880.1"/>
    </source>
</evidence>